<name>A0A1E8BQU6_BACMY</name>
<organism evidence="1 2">
    <name type="scientific">Bacillus mycoides</name>
    <dbReference type="NCBI Taxonomy" id="1405"/>
    <lineage>
        <taxon>Bacteria</taxon>
        <taxon>Bacillati</taxon>
        <taxon>Bacillota</taxon>
        <taxon>Bacilli</taxon>
        <taxon>Bacillales</taxon>
        <taxon>Bacillaceae</taxon>
        <taxon>Bacillus</taxon>
        <taxon>Bacillus cereus group</taxon>
    </lineage>
</organism>
<sequence>MDKGAVHLVPSKPVKYVPVAATELMDRMRKDFERSFELLDRKLNYLEQERQMDVIINLVHVVTGKRSMEEMGGEKGE</sequence>
<gene>
    <name evidence="1" type="ORF">BWGOE11_17890</name>
</gene>
<dbReference type="Proteomes" id="UP000175835">
    <property type="component" value="Unassembled WGS sequence"/>
</dbReference>
<evidence type="ECO:0000313" key="2">
    <source>
        <dbReference type="Proteomes" id="UP000175835"/>
    </source>
</evidence>
<evidence type="ECO:0000313" key="1">
    <source>
        <dbReference type="EMBL" id="OFD97251.1"/>
    </source>
</evidence>
<reference evidence="1 2" key="1">
    <citation type="submission" date="2016-05" db="EMBL/GenBank/DDBJ databases">
        <title>Bacillus thuringiensis and Bacillus weihenstephanensis as novel biocontrol agents of wilt causing Verticillium species.</title>
        <authorList>
            <person name="Hollensteiner J."/>
            <person name="Wemheuer F."/>
            <person name="Harting R."/>
            <person name="Kolarzyk A."/>
            <person name="Diaz-Valerio S."/>
            <person name="Poehlein A."/>
            <person name="Brzuszkiewicz E."/>
            <person name="Nesemann K."/>
            <person name="Braus-Stromeyer S."/>
            <person name="Braus G."/>
            <person name="Daniel R."/>
            <person name="Liesegang H."/>
        </authorList>
    </citation>
    <scope>NUCLEOTIDE SEQUENCE [LARGE SCALE GENOMIC DNA]</scope>
    <source>
        <strain evidence="1 2">GOE11</strain>
    </source>
</reference>
<dbReference type="EMBL" id="LXLX01000023">
    <property type="protein sequence ID" value="OFD97251.1"/>
    <property type="molecule type" value="Genomic_DNA"/>
</dbReference>
<protein>
    <submittedName>
        <fullName evidence="1">Uncharacterized protein</fullName>
    </submittedName>
</protein>
<proteinExistence type="predicted"/>
<accession>A0A1E8BQU6</accession>
<dbReference type="AlphaFoldDB" id="A0A1E8BQU6"/>
<dbReference type="PATRIC" id="fig|86662.23.peg.1748"/>
<comment type="caution">
    <text evidence="1">The sequence shown here is derived from an EMBL/GenBank/DDBJ whole genome shotgun (WGS) entry which is preliminary data.</text>
</comment>